<keyword evidence="2" id="KW-1185">Reference proteome</keyword>
<dbReference type="EMBL" id="DS985222">
    <property type="protein sequence ID" value="EEY21112.1"/>
    <property type="molecule type" value="Genomic_DNA"/>
</dbReference>
<dbReference type="Proteomes" id="UP000008698">
    <property type="component" value="Unassembled WGS sequence"/>
</dbReference>
<name>C9SQI7_VERA1</name>
<protein>
    <submittedName>
        <fullName evidence="1">Predicted protein</fullName>
    </submittedName>
</protein>
<dbReference type="KEGG" id="val:VDBG_07222"/>
<evidence type="ECO:0000313" key="1">
    <source>
        <dbReference type="EMBL" id="EEY21112.1"/>
    </source>
</evidence>
<dbReference type="RefSeq" id="XP_003002651.1">
    <property type="nucleotide sequence ID" value="XM_003002605.1"/>
</dbReference>
<evidence type="ECO:0000313" key="2">
    <source>
        <dbReference type="Proteomes" id="UP000008698"/>
    </source>
</evidence>
<gene>
    <name evidence="1" type="ORF">VDBG_07222</name>
</gene>
<accession>C9SQI7</accession>
<proteinExistence type="predicted"/>
<reference evidence="2" key="1">
    <citation type="journal article" date="2011" name="PLoS Pathog.">
        <title>Comparative genomics yields insights into niche adaptation of plant vascular wilt pathogens.</title>
        <authorList>
            <person name="Klosterman S.J."/>
            <person name="Subbarao K.V."/>
            <person name="Kang S."/>
            <person name="Veronese P."/>
            <person name="Gold S.E."/>
            <person name="Thomma B.P.H.J."/>
            <person name="Chen Z."/>
            <person name="Henrissat B."/>
            <person name="Lee Y.-H."/>
            <person name="Park J."/>
            <person name="Garcia-Pedrajas M.D."/>
            <person name="Barbara D.J."/>
            <person name="Anchieta A."/>
            <person name="de Jonge R."/>
            <person name="Santhanam P."/>
            <person name="Maruthachalam K."/>
            <person name="Atallah Z."/>
            <person name="Amyotte S.G."/>
            <person name="Paz Z."/>
            <person name="Inderbitzin P."/>
            <person name="Hayes R.J."/>
            <person name="Heiman D.I."/>
            <person name="Young S."/>
            <person name="Zeng Q."/>
            <person name="Engels R."/>
            <person name="Galagan J."/>
            <person name="Cuomo C.A."/>
            <person name="Dobinson K.F."/>
            <person name="Ma L.-J."/>
        </authorList>
    </citation>
    <scope>NUCLEOTIDE SEQUENCE [LARGE SCALE GENOMIC DNA]</scope>
    <source>
        <strain evidence="2">VaMs.102 / ATCC MYA-4576 / FGSC 10136</strain>
    </source>
</reference>
<dbReference type="GeneID" id="9527651"/>
<sequence length="134" mass="13988">MEDQLPLPDVLPERAGLAELTWPRGSLTVRTSFSSRRRARSAAAASVGGRNGARLDMGLGEFEKNKGEVTPSLFSSARAAAAVGVLGTPERSMARGGSRRVRGFFSGDDFAPGRAVSSSDGRFTGSGLGLREGC</sequence>
<organism evidence="2">
    <name type="scientific">Verticillium alfalfae (strain VaMs.102 / ATCC MYA-4576 / FGSC 10136)</name>
    <name type="common">Verticillium wilt of alfalfa</name>
    <name type="synonym">Verticillium albo-atrum</name>
    <dbReference type="NCBI Taxonomy" id="526221"/>
    <lineage>
        <taxon>Eukaryota</taxon>
        <taxon>Fungi</taxon>
        <taxon>Dikarya</taxon>
        <taxon>Ascomycota</taxon>
        <taxon>Pezizomycotina</taxon>
        <taxon>Sordariomycetes</taxon>
        <taxon>Hypocreomycetidae</taxon>
        <taxon>Glomerellales</taxon>
        <taxon>Plectosphaerellaceae</taxon>
        <taxon>Verticillium</taxon>
    </lineage>
</organism>
<dbReference type="AlphaFoldDB" id="C9SQI7"/>
<dbReference type="HOGENOM" id="CLU_1897792_0_0_1"/>